<organism evidence="3 4">
    <name type="scientific">Cichlidogyrus casuarinus</name>
    <dbReference type="NCBI Taxonomy" id="1844966"/>
    <lineage>
        <taxon>Eukaryota</taxon>
        <taxon>Metazoa</taxon>
        <taxon>Spiralia</taxon>
        <taxon>Lophotrochozoa</taxon>
        <taxon>Platyhelminthes</taxon>
        <taxon>Monogenea</taxon>
        <taxon>Monopisthocotylea</taxon>
        <taxon>Dactylogyridea</taxon>
        <taxon>Ancyrocephalidae</taxon>
        <taxon>Cichlidogyrus</taxon>
    </lineage>
</organism>
<evidence type="ECO:0000256" key="1">
    <source>
        <dbReference type="SAM" id="Coils"/>
    </source>
</evidence>
<dbReference type="PANTHER" id="PTHR23247:SF2">
    <property type="entry name" value="COILED-COIL DOMAIN-CONTAINING PROTEIN 34"/>
    <property type="match status" value="1"/>
</dbReference>
<feature type="coiled-coil region" evidence="1">
    <location>
        <begin position="157"/>
        <end position="206"/>
    </location>
</feature>
<feature type="domain" description="Coiled-coil" evidence="2">
    <location>
        <begin position="58"/>
        <end position="251"/>
    </location>
</feature>
<keyword evidence="1" id="KW-0175">Coiled coil</keyword>
<dbReference type="Pfam" id="PF13904">
    <property type="entry name" value="CCDC34"/>
    <property type="match status" value="1"/>
</dbReference>
<sequence>MTKSKVAAIDPQLANPTRRKVAFSKQNEENIHAIRSTLQTLTDNRDMFANLESLQNLGPWEQWILKKETERRKHLAKKRSKQMIIELETEKQQIDESIKKQQRKLARIEWMKKVTDREEAERVKMEEEKKREIDAQQLRESHKILKSHGPYSYSAWLKRKHEREKAMKDEFERKNRELMSQKMEKAKNAEQAFKAWKRRHASASERNFYTEGLTQDGRIISKSPVAFALIFLEFYDRTANPIPEFNNPVEWT</sequence>
<proteinExistence type="predicted"/>
<dbReference type="AlphaFoldDB" id="A0ABD2PLL9"/>
<keyword evidence="4" id="KW-1185">Reference proteome</keyword>
<gene>
    <name evidence="3" type="primary">CCDC34</name>
    <name evidence="3" type="ORF">Ciccas_013046</name>
</gene>
<evidence type="ECO:0000313" key="4">
    <source>
        <dbReference type="Proteomes" id="UP001626550"/>
    </source>
</evidence>
<dbReference type="Proteomes" id="UP001626550">
    <property type="component" value="Unassembled WGS sequence"/>
</dbReference>
<dbReference type="InterPro" id="IPR045323">
    <property type="entry name" value="CCDC34"/>
</dbReference>
<dbReference type="InterPro" id="IPR025259">
    <property type="entry name" value="CCDC34/181"/>
</dbReference>
<protein>
    <submittedName>
        <fullName evidence="3">Ccdc34p</fullName>
    </submittedName>
</protein>
<accession>A0ABD2PLL9</accession>
<evidence type="ECO:0000313" key="3">
    <source>
        <dbReference type="EMBL" id="KAL3308423.1"/>
    </source>
</evidence>
<evidence type="ECO:0000259" key="2">
    <source>
        <dbReference type="Pfam" id="PF13904"/>
    </source>
</evidence>
<comment type="caution">
    <text evidence="3">The sequence shown here is derived from an EMBL/GenBank/DDBJ whole genome shotgun (WGS) entry which is preliminary data.</text>
</comment>
<reference evidence="3 4" key="1">
    <citation type="submission" date="2024-11" db="EMBL/GenBank/DDBJ databases">
        <title>Adaptive evolution of stress response genes in parasites aligns with host niche diversity.</title>
        <authorList>
            <person name="Hahn C."/>
            <person name="Resl P."/>
        </authorList>
    </citation>
    <scope>NUCLEOTIDE SEQUENCE [LARGE SCALE GENOMIC DNA]</scope>
    <source>
        <strain evidence="3">EGGRZ-B1_66</strain>
        <tissue evidence="3">Body</tissue>
    </source>
</reference>
<dbReference type="PANTHER" id="PTHR23247">
    <property type="entry name" value="NY-REN-41 ANTIGEN L15 -RELATED"/>
    <property type="match status" value="1"/>
</dbReference>
<dbReference type="EMBL" id="JBJKFK010005262">
    <property type="protein sequence ID" value="KAL3308423.1"/>
    <property type="molecule type" value="Genomic_DNA"/>
</dbReference>
<name>A0ABD2PLL9_9PLAT</name>